<dbReference type="Proteomes" id="UP000261600">
    <property type="component" value="Unplaced"/>
</dbReference>
<reference evidence="4" key="2">
    <citation type="submission" date="2025-09" db="UniProtKB">
        <authorList>
            <consortium name="Ensembl"/>
        </authorList>
    </citation>
    <scope>IDENTIFICATION</scope>
</reference>
<evidence type="ECO:0000256" key="1">
    <source>
        <dbReference type="ARBA" id="ARBA00022737"/>
    </source>
</evidence>
<dbReference type="Pfam" id="PF12796">
    <property type="entry name" value="Ank_2"/>
    <property type="match status" value="1"/>
</dbReference>
<organism evidence="4 5">
    <name type="scientific">Monopterus albus</name>
    <name type="common">Swamp eel</name>
    <dbReference type="NCBI Taxonomy" id="43700"/>
    <lineage>
        <taxon>Eukaryota</taxon>
        <taxon>Metazoa</taxon>
        <taxon>Chordata</taxon>
        <taxon>Craniata</taxon>
        <taxon>Vertebrata</taxon>
        <taxon>Euteleostomi</taxon>
        <taxon>Actinopterygii</taxon>
        <taxon>Neopterygii</taxon>
        <taxon>Teleostei</taxon>
        <taxon>Neoteleostei</taxon>
        <taxon>Acanthomorphata</taxon>
        <taxon>Anabantaria</taxon>
        <taxon>Synbranchiformes</taxon>
        <taxon>Synbranchidae</taxon>
        <taxon>Monopterus</taxon>
    </lineage>
</organism>
<protein>
    <submittedName>
        <fullName evidence="4">Uncharacterized protein</fullName>
    </submittedName>
</protein>
<keyword evidence="5" id="KW-1185">Reference proteome</keyword>
<dbReference type="PANTHER" id="PTHR24201:SF8">
    <property type="entry name" value="CYCLIN-DEPENDENT KINASE 4 INHIBITOR B"/>
    <property type="match status" value="1"/>
</dbReference>
<feature type="repeat" description="ANK" evidence="3">
    <location>
        <begin position="68"/>
        <end position="100"/>
    </location>
</feature>
<dbReference type="InterPro" id="IPR050776">
    <property type="entry name" value="Ank_Repeat/CDKN_Inhibitor"/>
</dbReference>
<dbReference type="GO" id="GO:0004861">
    <property type="term" value="F:cyclin-dependent protein serine/threonine kinase inhibitor activity"/>
    <property type="evidence" value="ECO:0007669"/>
    <property type="project" value="TreeGrafter"/>
</dbReference>
<dbReference type="GO" id="GO:0008285">
    <property type="term" value="P:negative regulation of cell population proliferation"/>
    <property type="evidence" value="ECO:0007669"/>
    <property type="project" value="TreeGrafter"/>
</dbReference>
<proteinExistence type="predicted"/>
<dbReference type="KEGG" id="malb:109961337"/>
<dbReference type="PROSITE" id="PS50088">
    <property type="entry name" value="ANK_REPEAT"/>
    <property type="match status" value="1"/>
</dbReference>
<sequence>MTLEDELTSAAAQGHTAEVSRLLQAGAQVNGVNRFGRSAVQVMMMGSTPVAEVLLRHGADPNVADRRTGATPLHDAARAGFLDTVRLLVNYKADPRAKDKANCQPIDLARKSGLTDVVAYLECVLSGNSGL</sequence>
<name>A0A3Q3ICM7_MONAL</name>
<evidence type="ECO:0000256" key="3">
    <source>
        <dbReference type="PROSITE-ProRule" id="PRU00023"/>
    </source>
</evidence>
<dbReference type="Gene3D" id="1.25.40.20">
    <property type="entry name" value="Ankyrin repeat-containing domain"/>
    <property type="match status" value="1"/>
</dbReference>
<dbReference type="RefSeq" id="XP_020457704.1">
    <property type="nucleotide sequence ID" value="XM_020602048.1"/>
</dbReference>
<dbReference type="GO" id="GO:0005634">
    <property type="term" value="C:nucleus"/>
    <property type="evidence" value="ECO:0007669"/>
    <property type="project" value="TreeGrafter"/>
</dbReference>
<dbReference type="InterPro" id="IPR002110">
    <property type="entry name" value="Ankyrin_rpt"/>
</dbReference>
<dbReference type="CTD" id="100329528"/>
<accession>A0A3Q3ICM7</accession>
<dbReference type="SUPFAM" id="SSF48403">
    <property type="entry name" value="Ankyrin repeat"/>
    <property type="match status" value="1"/>
</dbReference>
<dbReference type="SMART" id="SM00248">
    <property type="entry name" value="ANK"/>
    <property type="match status" value="3"/>
</dbReference>
<dbReference type="GO" id="GO:2000045">
    <property type="term" value="P:regulation of G1/S transition of mitotic cell cycle"/>
    <property type="evidence" value="ECO:0007669"/>
    <property type="project" value="TreeGrafter"/>
</dbReference>
<dbReference type="GO" id="GO:0019901">
    <property type="term" value="F:protein kinase binding"/>
    <property type="evidence" value="ECO:0007669"/>
    <property type="project" value="TreeGrafter"/>
</dbReference>
<evidence type="ECO:0000256" key="2">
    <source>
        <dbReference type="ARBA" id="ARBA00023043"/>
    </source>
</evidence>
<dbReference type="InterPro" id="IPR036770">
    <property type="entry name" value="Ankyrin_rpt-contain_sf"/>
</dbReference>
<dbReference type="AlphaFoldDB" id="A0A3Q3ICM7"/>
<evidence type="ECO:0000313" key="4">
    <source>
        <dbReference type="Ensembl" id="ENSMALP00000001632.1"/>
    </source>
</evidence>
<dbReference type="STRING" id="43700.ENSMALP00000001632"/>
<dbReference type="GeneID" id="109961337"/>
<dbReference type="OrthoDB" id="539213at2759"/>
<dbReference type="GO" id="GO:0005737">
    <property type="term" value="C:cytoplasm"/>
    <property type="evidence" value="ECO:0007669"/>
    <property type="project" value="TreeGrafter"/>
</dbReference>
<dbReference type="Ensembl" id="ENSMALT00000001683.1">
    <property type="protein sequence ID" value="ENSMALP00000001632.1"/>
    <property type="gene ID" value="ENSMALG00000001230.1"/>
</dbReference>
<dbReference type="PANTHER" id="PTHR24201">
    <property type="entry name" value="ANK_REP_REGION DOMAIN-CONTAINING PROTEIN"/>
    <property type="match status" value="1"/>
</dbReference>
<evidence type="ECO:0000313" key="5">
    <source>
        <dbReference type="Proteomes" id="UP000261600"/>
    </source>
</evidence>
<keyword evidence="2 3" id="KW-0040">ANK repeat</keyword>
<keyword evidence="1" id="KW-0677">Repeat</keyword>
<dbReference type="PROSITE" id="PS50297">
    <property type="entry name" value="ANK_REP_REGION"/>
    <property type="match status" value="1"/>
</dbReference>
<reference evidence="4" key="1">
    <citation type="submission" date="2025-08" db="UniProtKB">
        <authorList>
            <consortium name="Ensembl"/>
        </authorList>
    </citation>
    <scope>IDENTIFICATION</scope>
</reference>